<evidence type="ECO:0000256" key="1">
    <source>
        <dbReference type="ARBA" id="ARBA00004141"/>
    </source>
</evidence>
<evidence type="ECO:0000256" key="2">
    <source>
        <dbReference type="ARBA" id="ARBA00008130"/>
    </source>
</evidence>
<protein>
    <submittedName>
        <fullName evidence="13">Bacteriorhodopsin</fullName>
    </submittedName>
</protein>
<feature type="transmembrane region" description="Helical" evidence="12">
    <location>
        <begin position="225"/>
        <end position="248"/>
    </location>
</feature>
<dbReference type="Pfam" id="PF01036">
    <property type="entry name" value="Bac_rhodopsin"/>
    <property type="match status" value="1"/>
</dbReference>
<feature type="transmembrane region" description="Helical" evidence="12">
    <location>
        <begin position="102"/>
        <end position="122"/>
    </location>
</feature>
<dbReference type="SMART" id="SM01021">
    <property type="entry name" value="Bac_rhodopsin"/>
    <property type="match status" value="1"/>
</dbReference>
<evidence type="ECO:0000313" key="14">
    <source>
        <dbReference type="Proteomes" id="UP001235720"/>
    </source>
</evidence>
<keyword evidence="9 12" id="KW-0472">Membrane</keyword>
<keyword evidence="8" id="KW-0157">Chromophore</keyword>
<comment type="caution">
    <text evidence="13">The sequence shown here is derived from an EMBL/GenBank/DDBJ whole genome shotgun (WGS) entry which is preliminary data.</text>
</comment>
<evidence type="ECO:0000256" key="11">
    <source>
        <dbReference type="SAM" id="MobiDB-lite"/>
    </source>
</evidence>
<evidence type="ECO:0000256" key="8">
    <source>
        <dbReference type="ARBA" id="ARBA00022991"/>
    </source>
</evidence>
<evidence type="ECO:0000256" key="10">
    <source>
        <dbReference type="ARBA" id="ARBA00023170"/>
    </source>
</evidence>
<dbReference type="EMBL" id="JAUCMM010000003">
    <property type="protein sequence ID" value="MDM7887869.1"/>
    <property type="molecule type" value="Genomic_DNA"/>
</dbReference>
<evidence type="ECO:0000256" key="12">
    <source>
        <dbReference type="SAM" id="Phobius"/>
    </source>
</evidence>
<comment type="similarity">
    <text evidence="2">Belongs to the archaeal/bacterial/fungal opsin family.</text>
</comment>
<comment type="subcellular location">
    <subcellularLocation>
        <location evidence="1">Membrane</location>
        <topology evidence="1">Multi-pass membrane protein</topology>
    </subcellularLocation>
</comment>
<dbReference type="PRINTS" id="PR00251">
    <property type="entry name" value="BACTRLOPSIN"/>
</dbReference>
<evidence type="ECO:0000256" key="9">
    <source>
        <dbReference type="ARBA" id="ARBA00023136"/>
    </source>
</evidence>
<dbReference type="InterPro" id="IPR001425">
    <property type="entry name" value="Arc/bac/fun_rhodopsins"/>
</dbReference>
<feature type="transmembrane region" description="Helical" evidence="12">
    <location>
        <begin position="129"/>
        <end position="149"/>
    </location>
</feature>
<evidence type="ECO:0000313" key="13">
    <source>
        <dbReference type="EMBL" id="MDM7887869.1"/>
    </source>
</evidence>
<organism evidence="13 14">
    <name type="scientific">Curtobacterium subtropicum</name>
    <dbReference type="NCBI Taxonomy" id="3055138"/>
    <lineage>
        <taxon>Bacteria</taxon>
        <taxon>Bacillati</taxon>
        <taxon>Actinomycetota</taxon>
        <taxon>Actinomycetes</taxon>
        <taxon>Micrococcales</taxon>
        <taxon>Microbacteriaceae</taxon>
        <taxon>Curtobacterium</taxon>
    </lineage>
</organism>
<feature type="transmembrane region" description="Helical" evidence="12">
    <location>
        <begin position="201"/>
        <end position="219"/>
    </location>
</feature>
<keyword evidence="10" id="KW-0675">Receptor</keyword>
<feature type="transmembrane region" description="Helical" evidence="12">
    <location>
        <begin position="20"/>
        <end position="40"/>
    </location>
</feature>
<name>A0ABT7TES2_9MICO</name>
<dbReference type="Proteomes" id="UP001235720">
    <property type="component" value="Unassembled WGS sequence"/>
</dbReference>
<evidence type="ECO:0000256" key="6">
    <source>
        <dbReference type="ARBA" id="ARBA00022925"/>
    </source>
</evidence>
<evidence type="ECO:0000256" key="4">
    <source>
        <dbReference type="ARBA" id="ARBA00022606"/>
    </source>
</evidence>
<feature type="region of interest" description="Disordered" evidence="11">
    <location>
        <begin position="282"/>
        <end position="305"/>
    </location>
</feature>
<dbReference type="RefSeq" id="WP_289469589.1">
    <property type="nucleotide sequence ID" value="NZ_JAUCMM010000003.1"/>
</dbReference>
<evidence type="ECO:0000256" key="7">
    <source>
        <dbReference type="ARBA" id="ARBA00022989"/>
    </source>
</evidence>
<keyword evidence="6" id="KW-0681">Retinal protein</keyword>
<reference evidence="13 14" key="1">
    <citation type="submission" date="2023-06" db="EMBL/GenBank/DDBJ databases">
        <authorList>
            <person name="Feng G."/>
            <person name="Li J."/>
            <person name="Zhu H."/>
        </authorList>
    </citation>
    <scope>NUCLEOTIDE SEQUENCE [LARGE SCALE GENOMIC DNA]</scope>
    <source>
        <strain evidence="13 14">RHCJP20</strain>
    </source>
</reference>
<evidence type="ECO:0000256" key="5">
    <source>
        <dbReference type="ARBA" id="ARBA00022692"/>
    </source>
</evidence>
<keyword evidence="3" id="KW-0600">Photoreceptor protein</keyword>
<sequence>MSDALAPWNATLTLAEHSIIVYALSVAGLALLAFFVKSIVSTNEVTGRYRTGVYAGTAITGVAFLSYVVLVASFALGYDRKGDSWVPNANAILSWAPRYFDWTVTVPLLVIELLAVATLAGVAARRLRAVGVAAAFLMISTGFVGGVAIDSGTSMPALWTWGIISGVFMVVLYLLVIYVVVKGGRDLKGSEAATTLRNAGILLIVTWMAYPIIFGLQGWGHGGAVITWMQVVLSAADIVAKVGFGAMIHKVAKFRSAEDVRAGVDTLPEALWVSSEKLADGTLPDTATESDTATVAGRGEHRVRR</sequence>
<feature type="transmembrane region" description="Helical" evidence="12">
    <location>
        <begin position="52"/>
        <end position="78"/>
    </location>
</feature>
<keyword evidence="14" id="KW-1185">Reference proteome</keyword>
<evidence type="ECO:0000256" key="3">
    <source>
        <dbReference type="ARBA" id="ARBA00022543"/>
    </source>
</evidence>
<keyword evidence="7 12" id="KW-1133">Transmembrane helix</keyword>
<proteinExistence type="inferred from homology"/>
<dbReference type="InterPro" id="IPR018229">
    <property type="entry name" value="Rhodopsin_retinal_BS"/>
</dbReference>
<gene>
    <name evidence="13" type="ORF">QUG98_05310</name>
</gene>
<keyword evidence="5 12" id="KW-0812">Transmembrane</keyword>
<accession>A0ABT7TES2</accession>
<dbReference type="Gene3D" id="1.20.1070.10">
    <property type="entry name" value="Rhodopsin 7-helix transmembrane proteins"/>
    <property type="match status" value="1"/>
</dbReference>
<dbReference type="SUPFAM" id="SSF81321">
    <property type="entry name" value="Family A G protein-coupled receptor-like"/>
    <property type="match status" value="1"/>
</dbReference>
<feature type="transmembrane region" description="Helical" evidence="12">
    <location>
        <begin position="161"/>
        <end position="181"/>
    </location>
</feature>
<keyword evidence="4" id="KW-0716">Sensory transduction</keyword>
<dbReference type="PROSITE" id="PS00950">
    <property type="entry name" value="BACTERIAL_OPSIN_1"/>
    <property type="match status" value="1"/>
</dbReference>